<dbReference type="PANTHER" id="PTHR13252">
    <property type="entry name" value="F-BOX ONLY PROTEIN 28"/>
    <property type="match status" value="1"/>
</dbReference>
<evidence type="ECO:0000313" key="1">
    <source>
        <dbReference type="EMBL" id="KAJ6642041.1"/>
    </source>
</evidence>
<gene>
    <name evidence="1" type="primary">FBXO28_0</name>
    <name evidence="1" type="ORF">Bhyg_06987</name>
</gene>
<accession>A0A9Q0N2S2</accession>
<protein>
    <submittedName>
        <fullName evidence="1">F-box only protein 28</fullName>
    </submittedName>
</protein>
<evidence type="ECO:0000313" key="2">
    <source>
        <dbReference type="Proteomes" id="UP001151699"/>
    </source>
</evidence>
<keyword evidence="2" id="KW-1185">Reference proteome</keyword>
<dbReference type="PANTHER" id="PTHR13252:SF9">
    <property type="entry name" value="F-BOX ONLY PROTEIN 28"/>
    <property type="match status" value="1"/>
</dbReference>
<organism evidence="1 2">
    <name type="scientific">Pseudolycoriella hygida</name>
    <dbReference type="NCBI Taxonomy" id="35572"/>
    <lineage>
        <taxon>Eukaryota</taxon>
        <taxon>Metazoa</taxon>
        <taxon>Ecdysozoa</taxon>
        <taxon>Arthropoda</taxon>
        <taxon>Hexapoda</taxon>
        <taxon>Insecta</taxon>
        <taxon>Pterygota</taxon>
        <taxon>Neoptera</taxon>
        <taxon>Endopterygota</taxon>
        <taxon>Diptera</taxon>
        <taxon>Nematocera</taxon>
        <taxon>Sciaroidea</taxon>
        <taxon>Sciaridae</taxon>
        <taxon>Pseudolycoriella</taxon>
    </lineage>
</organism>
<name>A0A9Q0N2S2_9DIPT</name>
<sequence length="233" mass="26742">MNICCFIPGKIIDEILNILKVVSDTTSTCKQLRVHEVLQELRDISSMAIDHFDEKIAHILKKSFCDLNAQKFGSSIYQILQSPIDNIQSDFGSTSYVRDTAKGNTKPANCKCEEAGSIRRSYLRLNKKYKTAMRKITRLESVQAKQMRMQRSYALSITQMNSQIVDLRRRLEESESKSRDIITNYNQLALLGQAAGNRNRITRNIKPRAATIILKRRINEQSAAEEKRRRTAE</sequence>
<dbReference type="EMBL" id="WJQU01000002">
    <property type="protein sequence ID" value="KAJ6642041.1"/>
    <property type="molecule type" value="Genomic_DNA"/>
</dbReference>
<dbReference type="OrthoDB" id="5860767at2759"/>
<reference evidence="1" key="1">
    <citation type="submission" date="2022-07" db="EMBL/GenBank/DDBJ databases">
        <authorList>
            <person name="Trinca V."/>
            <person name="Uliana J.V.C."/>
            <person name="Torres T.T."/>
            <person name="Ward R.J."/>
            <person name="Monesi N."/>
        </authorList>
    </citation>
    <scope>NUCLEOTIDE SEQUENCE</scope>
    <source>
        <strain evidence="1">HSMRA1968</strain>
        <tissue evidence="1">Whole embryos</tissue>
    </source>
</reference>
<comment type="caution">
    <text evidence="1">The sequence shown here is derived from an EMBL/GenBank/DDBJ whole genome shotgun (WGS) entry which is preliminary data.</text>
</comment>
<dbReference type="GO" id="GO:0000209">
    <property type="term" value="P:protein polyubiquitination"/>
    <property type="evidence" value="ECO:0007669"/>
    <property type="project" value="TreeGrafter"/>
</dbReference>
<dbReference type="InterPro" id="IPR039719">
    <property type="entry name" value="FBXO28"/>
</dbReference>
<dbReference type="AlphaFoldDB" id="A0A9Q0N2S2"/>
<proteinExistence type="predicted"/>
<dbReference type="Proteomes" id="UP001151699">
    <property type="component" value="Chromosome B"/>
</dbReference>